<evidence type="ECO:0000256" key="2">
    <source>
        <dbReference type="ARBA" id="ARBA00006416"/>
    </source>
</evidence>
<dbReference type="EMBL" id="KL367648">
    <property type="protein sequence ID" value="KFD60786.1"/>
    <property type="molecule type" value="Genomic_DNA"/>
</dbReference>
<dbReference type="GO" id="GO:0005743">
    <property type="term" value="C:mitochondrial inner membrane"/>
    <property type="evidence" value="ECO:0007669"/>
    <property type="project" value="UniProtKB-SubCell"/>
</dbReference>
<evidence type="ECO:0000256" key="7">
    <source>
        <dbReference type="ARBA" id="ARBA00023128"/>
    </source>
</evidence>
<evidence type="ECO:0000313" key="10">
    <source>
        <dbReference type="EMBL" id="KFD53198.1"/>
    </source>
</evidence>
<name>A0A085M7K2_9BILA</name>
<dbReference type="Proteomes" id="UP000030758">
    <property type="component" value="Unassembled WGS sequence"/>
</dbReference>
<dbReference type="AlphaFoldDB" id="A0A085M7K2"/>
<keyword evidence="7 9" id="KW-0496">Mitochondrion</keyword>
<dbReference type="Pfam" id="PF03650">
    <property type="entry name" value="MPC"/>
    <property type="match status" value="1"/>
</dbReference>
<evidence type="ECO:0000256" key="4">
    <source>
        <dbReference type="ARBA" id="ARBA00022692"/>
    </source>
</evidence>
<accession>A0A085M7K2</accession>
<evidence type="ECO:0000256" key="9">
    <source>
        <dbReference type="RuleBase" id="RU363100"/>
    </source>
</evidence>
<dbReference type="Proteomes" id="UP000030764">
    <property type="component" value="Unassembled WGS sequence"/>
</dbReference>
<comment type="subcellular location">
    <subcellularLocation>
        <location evidence="1 9">Mitochondrion inner membrane</location>
        <topology evidence="1 9">Multi-pass membrane protein</topology>
    </subcellularLocation>
</comment>
<evidence type="ECO:0000313" key="12">
    <source>
        <dbReference type="Proteomes" id="UP000030764"/>
    </source>
</evidence>
<comment type="function">
    <text evidence="9">Mediates the uptake of pyruvate into mitochondria.</text>
</comment>
<dbReference type="InterPro" id="IPR005336">
    <property type="entry name" value="MPC"/>
</dbReference>
<evidence type="ECO:0000256" key="1">
    <source>
        <dbReference type="ARBA" id="ARBA00004448"/>
    </source>
</evidence>
<evidence type="ECO:0000256" key="3">
    <source>
        <dbReference type="ARBA" id="ARBA00022448"/>
    </source>
</evidence>
<keyword evidence="12" id="KW-1185">Reference proteome</keyword>
<dbReference type="EMBL" id="KL363219">
    <property type="protein sequence ID" value="KFD53198.1"/>
    <property type="molecule type" value="Genomic_DNA"/>
</dbReference>
<evidence type="ECO:0000313" key="11">
    <source>
        <dbReference type="EMBL" id="KFD60786.1"/>
    </source>
</evidence>
<gene>
    <name evidence="10" type="ORF">M513_05908</name>
    <name evidence="11" type="ORF">M514_05908</name>
</gene>
<sequence length="369" mass="41708">MNLVTPTGHCFLSQSLPARYRTVTTVPVTANSARKPCVNASVRLYGQSTGGKELGNSRRWYAFQLLRKLTLNAWHGQGRRLLDEALVLAGLADSARPPERLSVSQSGALAVTGLVWSRYSLVIVPKNWSLFGVNLLVGTIGIVQLLRIANVGSIDFIVTTVWPCSRTHVIGRLRRRLLLRAGIQPGVSTVDYNNLLFGLGSWHRWWWWRRLVFFLFQRMTQSGLPLTIGRLDFGARQQGGLHDLLNLGYTPLDNGLLLVVHAAALQLDLLLLLTFTCRQSYSVRLQVQRSNRPFIDQWFSSVVARDCDRQPKKEWLTCASTIFVIRLDTPHKAREEMNSYCNGTPSWQCLPDVCSLFQIKLILLNKKRL</sequence>
<keyword evidence="5 9" id="KW-0999">Mitochondrion inner membrane</keyword>
<evidence type="ECO:0000256" key="5">
    <source>
        <dbReference type="ARBA" id="ARBA00022792"/>
    </source>
</evidence>
<reference evidence="10 12" key="1">
    <citation type="journal article" date="2014" name="Nat. Genet.">
        <title>Genome and transcriptome of the porcine whipworm Trichuris suis.</title>
        <authorList>
            <person name="Jex A.R."/>
            <person name="Nejsum P."/>
            <person name="Schwarz E.M."/>
            <person name="Hu L."/>
            <person name="Young N.D."/>
            <person name="Hall R.S."/>
            <person name="Korhonen P.K."/>
            <person name="Liao S."/>
            <person name="Thamsborg S."/>
            <person name="Xia J."/>
            <person name="Xu P."/>
            <person name="Wang S."/>
            <person name="Scheerlinck J.P."/>
            <person name="Hofmann A."/>
            <person name="Sternberg P.W."/>
            <person name="Wang J."/>
            <person name="Gasser R.B."/>
        </authorList>
    </citation>
    <scope>NUCLEOTIDE SEQUENCE [LARGE SCALE GENOMIC DNA]</scope>
    <source>
        <strain evidence="11">DCEP-RM93F</strain>
        <strain evidence="10">DCEP-RM93M</strain>
    </source>
</reference>
<organism evidence="10 12">
    <name type="scientific">Trichuris suis</name>
    <name type="common">pig whipworm</name>
    <dbReference type="NCBI Taxonomy" id="68888"/>
    <lineage>
        <taxon>Eukaryota</taxon>
        <taxon>Metazoa</taxon>
        <taxon>Ecdysozoa</taxon>
        <taxon>Nematoda</taxon>
        <taxon>Enoplea</taxon>
        <taxon>Dorylaimia</taxon>
        <taxon>Trichinellida</taxon>
        <taxon>Trichuridae</taxon>
        <taxon>Trichuris</taxon>
    </lineage>
</organism>
<evidence type="ECO:0000256" key="8">
    <source>
        <dbReference type="ARBA" id="ARBA00023136"/>
    </source>
</evidence>
<proteinExistence type="inferred from homology"/>
<evidence type="ECO:0000256" key="6">
    <source>
        <dbReference type="ARBA" id="ARBA00022989"/>
    </source>
</evidence>
<keyword evidence="8" id="KW-0472">Membrane</keyword>
<comment type="similarity">
    <text evidence="2 9">Belongs to the mitochondrial pyruvate carrier (MPC) (TC 2.A.105) family.</text>
</comment>
<keyword evidence="6" id="KW-1133">Transmembrane helix</keyword>
<keyword evidence="4" id="KW-0812">Transmembrane</keyword>
<keyword evidence="3 9" id="KW-0813">Transport</keyword>
<dbReference type="GO" id="GO:0006850">
    <property type="term" value="P:pyruvate import into mitochondria"/>
    <property type="evidence" value="ECO:0007669"/>
    <property type="project" value="InterPro"/>
</dbReference>
<protein>
    <recommendedName>
        <fullName evidence="9">Mitochondrial pyruvate carrier</fullName>
    </recommendedName>
</protein>